<evidence type="ECO:0000259" key="2">
    <source>
        <dbReference type="PROSITE" id="PS50181"/>
    </source>
</evidence>
<evidence type="ECO:0000313" key="3">
    <source>
        <dbReference type="EMBL" id="KAK6498416.1"/>
    </source>
</evidence>
<dbReference type="InterPro" id="IPR001810">
    <property type="entry name" value="F-box_dom"/>
</dbReference>
<dbReference type="SUPFAM" id="SSF81383">
    <property type="entry name" value="F-box domain"/>
    <property type="match status" value="1"/>
</dbReference>
<dbReference type="CDD" id="cd09917">
    <property type="entry name" value="F-box_SF"/>
    <property type="match status" value="1"/>
</dbReference>
<dbReference type="PROSITE" id="PS50181">
    <property type="entry name" value="FBOX"/>
    <property type="match status" value="1"/>
</dbReference>
<feature type="region of interest" description="Disordered" evidence="1">
    <location>
        <begin position="1"/>
        <end position="33"/>
    </location>
</feature>
<keyword evidence="4" id="KW-1185">Reference proteome</keyword>
<feature type="domain" description="F-box" evidence="2">
    <location>
        <begin position="121"/>
        <end position="157"/>
    </location>
</feature>
<organism evidence="3 4">
    <name type="scientific">Arthrobotrys musiformis</name>
    <dbReference type="NCBI Taxonomy" id="47236"/>
    <lineage>
        <taxon>Eukaryota</taxon>
        <taxon>Fungi</taxon>
        <taxon>Dikarya</taxon>
        <taxon>Ascomycota</taxon>
        <taxon>Pezizomycotina</taxon>
        <taxon>Orbiliomycetes</taxon>
        <taxon>Orbiliales</taxon>
        <taxon>Orbiliaceae</taxon>
        <taxon>Arthrobotrys</taxon>
    </lineage>
</organism>
<dbReference type="AlphaFoldDB" id="A0AAV9VX19"/>
<evidence type="ECO:0000313" key="4">
    <source>
        <dbReference type="Proteomes" id="UP001370758"/>
    </source>
</evidence>
<name>A0AAV9VX19_9PEZI</name>
<accession>A0AAV9VX19</accession>
<proteinExistence type="predicted"/>
<evidence type="ECO:0000256" key="1">
    <source>
        <dbReference type="SAM" id="MobiDB-lite"/>
    </source>
</evidence>
<dbReference type="EMBL" id="JAVHJL010000008">
    <property type="protein sequence ID" value="KAK6498416.1"/>
    <property type="molecule type" value="Genomic_DNA"/>
</dbReference>
<comment type="caution">
    <text evidence="3">The sequence shown here is derived from an EMBL/GenBank/DDBJ whole genome shotgun (WGS) entry which is preliminary data.</text>
</comment>
<feature type="compositionally biased region" description="Polar residues" evidence="1">
    <location>
        <begin position="1"/>
        <end position="19"/>
    </location>
</feature>
<gene>
    <name evidence="3" type="ORF">TWF481_011007</name>
</gene>
<sequence>MAATTPANKTDVLVTTISPKTPVPPKEDSEEGNPLEIIPFSEREGNVETGMFVNLDTKETMMYPIHLNEKFPDIPDFSKERWAIRKAIAEMMLGRQYSERYRMFKLHEKRTSSIKDNPDATGRLSWLPSHILSRILNRLDILSVLALAVTSRRFLKLTAAHVGDILMPPHVGAWAGNRVQYVHVCLDYSLHKTSRRTKEYIENYVNYHHFTKTHRIVQPPRSAFSNLTSARAQKATKLLTKILAQVQKFPATFGAIGNFIMGVQYDDEFWCSFHKEKKYWFHKPSNIAFDSGEITVFDLHTWVSPHGPGRMDEDSLPSEIARCGMYFLGENSFFPRGYWAGQKWSIVPCEDSQDNGLDLTPLERGERRQQMIEDILLREEGGSLTRKPRKDHETSLLYYRDNPEVELESAVSKAMNERSWAIKKLMLLLVLYWAYESGFLGHLSYFLTLLRWAITGYEHEN</sequence>
<reference evidence="3 4" key="1">
    <citation type="submission" date="2023-08" db="EMBL/GenBank/DDBJ databases">
        <authorList>
            <person name="Palmer J.M."/>
        </authorList>
    </citation>
    <scope>NUCLEOTIDE SEQUENCE [LARGE SCALE GENOMIC DNA]</scope>
    <source>
        <strain evidence="3 4">TWF481</strain>
    </source>
</reference>
<dbReference type="Proteomes" id="UP001370758">
    <property type="component" value="Unassembled WGS sequence"/>
</dbReference>
<dbReference type="Pfam" id="PF00646">
    <property type="entry name" value="F-box"/>
    <property type="match status" value="1"/>
</dbReference>
<protein>
    <recommendedName>
        <fullName evidence="2">F-box domain-containing protein</fullName>
    </recommendedName>
</protein>
<dbReference type="InterPro" id="IPR036047">
    <property type="entry name" value="F-box-like_dom_sf"/>
</dbReference>